<keyword evidence="2 8" id="KW-0963">Cytoplasm</keyword>
<dbReference type="GO" id="GO:0031369">
    <property type="term" value="F:translation initiation factor binding"/>
    <property type="evidence" value="ECO:0007669"/>
    <property type="project" value="InterPro"/>
</dbReference>
<keyword evidence="4" id="KW-0853">WD repeat</keyword>
<evidence type="ECO:0000256" key="6">
    <source>
        <dbReference type="ARBA" id="ARBA00022884"/>
    </source>
</evidence>
<comment type="subunit">
    <text evidence="8 9">Component of the eukaryotic translation initiation factor 3 (eIF-3) complex.</text>
</comment>
<dbReference type="PIRSF" id="PIRSF036424">
    <property type="entry name" value="eIF3b"/>
    <property type="match status" value="1"/>
</dbReference>
<evidence type="ECO:0000256" key="1">
    <source>
        <dbReference type="ARBA" id="ARBA00004496"/>
    </source>
</evidence>
<dbReference type="GO" id="GO:0005852">
    <property type="term" value="C:eukaryotic translation initiation factor 3 complex"/>
    <property type="evidence" value="ECO:0007669"/>
    <property type="project" value="UniProtKB-UniRule"/>
</dbReference>
<dbReference type="HOGENOM" id="CLU_011152_1_0_1"/>
<accession>T1KQZ8</accession>
<keyword evidence="6 8" id="KW-0694">RNA-binding</keyword>
<dbReference type="InterPro" id="IPR012677">
    <property type="entry name" value="Nucleotide-bd_a/b_plait_sf"/>
</dbReference>
<dbReference type="OMA" id="LWGGPQF"/>
<evidence type="ECO:0000256" key="3">
    <source>
        <dbReference type="ARBA" id="ARBA00022540"/>
    </source>
</evidence>
<evidence type="ECO:0000256" key="5">
    <source>
        <dbReference type="ARBA" id="ARBA00022737"/>
    </source>
</evidence>
<dbReference type="Pfam" id="PF00076">
    <property type="entry name" value="RRM_1"/>
    <property type="match status" value="1"/>
</dbReference>
<dbReference type="Gene3D" id="2.130.10.10">
    <property type="entry name" value="YVTN repeat-like/Quinoprotein amine dehydrogenase"/>
    <property type="match status" value="2"/>
</dbReference>
<comment type="function">
    <text evidence="8">RNA-binding component of the eukaryotic translation initiation factor 3 (eIF-3) complex, which is involved in protein synthesis of a specialized repertoire of mRNAs and, together with other initiation factors, stimulates binding of mRNA and methionyl-tRNAi to the 40S ribosome. The eIF-3 complex specifically targets and initiates translation of a subset of mRNAs involved in cell proliferation.</text>
</comment>
<feature type="region of interest" description="Disordered" evidence="10">
    <location>
        <begin position="1"/>
        <end position="27"/>
    </location>
</feature>
<dbReference type="PANTHER" id="PTHR14068">
    <property type="entry name" value="EUKARYOTIC TRANSLATION INITIATION FACTOR 3 EIF3 -RELATED"/>
    <property type="match status" value="1"/>
</dbReference>
<dbReference type="SUPFAM" id="SSF54928">
    <property type="entry name" value="RNA-binding domain, RBD"/>
    <property type="match status" value="1"/>
</dbReference>
<dbReference type="InterPro" id="IPR013979">
    <property type="entry name" value="TIF_beta_prop-like"/>
</dbReference>
<dbReference type="GO" id="GO:0016282">
    <property type="term" value="C:eukaryotic 43S preinitiation complex"/>
    <property type="evidence" value="ECO:0007669"/>
    <property type="project" value="UniProtKB-UniRule"/>
</dbReference>
<evidence type="ECO:0000256" key="4">
    <source>
        <dbReference type="ARBA" id="ARBA00022574"/>
    </source>
</evidence>
<dbReference type="AlphaFoldDB" id="T1KQZ8"/>
<comment type="similarity">
    <text evidence="8 9">Belongs to the eIF-3 subunit B family.</text>
</comment>
<comment type="subcellular location">
    <subcellularLocation>
        <location evidence="1 8 9">Cytoplasm</location>
    </subcellularLocation>
</comment>
<name>T1KQZ8_TETUR</name>
<reference evidence="12" key="2">
    <citation type="submission" date="2015-06" db="UniProtKB">
        <authorList>
            <consortium name="EnsemblMetazoa"/>
        </authorList>
    </citation>
    <scope>IDENTIFICATION</scope>
</reference>
<evidence type="ECO:0000256" key="8">
    <source>
        <dbReference type="HAMAP-Rule" id="MF_03001"/>
    </source>
</evidence>
<dbReference type="Proteomes" id="UP000015104">
    <property type="component" value="Unassembled WGS sequence"/>
</dbReference>
<dbReference type="PROSITE" id="PS50102">
    <property type="entry name" value="RRM"/>
    <property type="match status" value="1"/>
</dbReference>
<feature type="domain" description="RRM" evidence="11">
    <location>
        <begin position="52"/>
        <end position="137"/>
    </location>
</feature>
<dbReference type="KEGG" id="tut:107366372"/>
<evidence type="ECO:0000313" key="13">
    <source>
        <dbReference type="Proteomes" id="UP000015104"/>
    </source>
</evidence>
<feature type="compositionally biased region" description="Acidic residues" evidence="10">
    <location>
        <begin position="13"/>
        <end position="27"/>
    </location>
</feature>
<dbReference type="SMART" id="SM00360">
    <property type="entry name" value="RRM"/>
    <property type="match status" value="1"/>
</dbReference>
<dbReference type="PANTHER" id="PTHR14068:SF0">
    <property type="entry name" value="EUKARYOTIC TRANSLATION INITIATION FACTOR 3 SUBUNIT B"/>
    <property type="match status" value="1"/>
</dbReference>
<dbReference type="GO" id="GO:0033290">
    <property type="term" value="C:eukaryotic 48S preinitiation complex"/>
    <property type="evidence" value="ECO:0007669"/>
    <property type="project" value="UniProtKB-UniRule"/>
</dbReference>
<dbReference type="InterPro" id="IPR000504">
    <property type="entry name" value="RRM_dom"/>
</dbReference>
<dbReference type="EMBL" id="CAEY01000382">
    <property type="status" value="NOT_ANNOTATED_CDS"/>
    <property type="molecule type" value="Genomic_DNA"/>
</dbReference>
<dbReference type="EnsemblMetazoa" id="tetur18g01730.1">
    <property type="protein sequence ID" value="tetur18g01730.1"/>
    <property type="gene ID" value="tetur18g01730"/>
</dbReference>
<sequence length="689" mass="80438">MVNENHVNGSPDDLTDEPDFSDPEDYIDDVRDEDLLPELWRKRPKEQDGFDNVIVVDHIPQVGPDRIEKLKTVLKKFFSKFGKLVGEPHYPLDDKGYTKGYMFVEYANPDMAQEAVKAADGHHLDKQHVFAVNLFTEIEKYSNIEEDWEPPKPQPYKDRGNLRNWLLDPDCYDQYSALHDEGKIVTIFKNATPDPIAVKERKAWTDAVVIWSPLGTYIATFHRKGIALWGGDEFNQIVKFSHEGVQYIDFSPCEKYLVTFSPILAANDHPEAIIVWDVRTGVKRRAFHSDQEKVNWPVFKWSPDDKYFARIGPDMLSIYETPSMALLEKKSMKIAGVKNFSWSPSQNILAYWVAENKDVPARVTLLEIPSKNELRAKNLFNVADCRMHWQKCGDYLCVKVDRYTKVRKEKNEVKYSGMFYNFEIFDMRKKDIPVASIEIKEGIVSFAWEPVGNKFAIIHGDGPQFYTVSFYGIKQGTTISLLKKFDNKQCNHLFWSPSGTFIVMASLRSMNHGLEWVDTSDNFSVTNTGEHFMATDVEWDPTGRYVATAVSWWAHKVDNAYWIWSFQGRLIRKHTLDKFCQLLWRPRPQPLLSEEKIREIKKNLKQYSAAFDIKDKMMMSKVSKDILEKRKRLMDEFKDYRERKQQEAKIRRQKLLQLRGIRDEKKEGDSEEIVEFLIREEKIELGPDD</sequence>
<dbReference type="Pfam" id="PF08662">
    <property type="entry name" value="eIF2A"/>
    <property type="match status" value="1"/>
</dbReference>
<evidence type="ECO:0000256" key="9">
    <source>
        <dbReference type="PIRNR" id="PIRNR036424"/>
    </source>
</evidence>
<dbReference type="SUPFAM" id="SSF82171">
    <property type="entry name" value="DPP6 N-terminal domain-like"/>
    <property type="match status" value="1"/>
</dbReference>
<keyword evidence="5" id="KW-0677">Repeat</keyword>
<evidence type="ECO:0000256" key="2">
    <source>
        <dbReference type="ARBA" id="ARBA00022490"/>
    </source>
</evidence>
<dbReference type="GO" id="GO:0003743">
    <property type="term" value="F:translation initiation factor activity"/>
    <property type="evidence" value="ECO:0007669"/>
    <property type="project" value="UniProtKB-UniRule"/>
</dbReference>
<evidence type="ECO:0000259" key="11">
    <source>
        <dbReference type="PROSITE" id="PS50102"/>
    </source>
</evidence>
<evidence type="ECO:0000256" key="7">
    <source>
        <dbReference type="ARBA" id="ARBA00022917"/>
    </source>
</evidence>
<dbReference type="FunFam" id="2.130.10.10:FF:001060">
    <property type="entry name" value="Eukaryotic translation initiation factor 3 subunit B"/>
    <property type="match status" value="1"/>
</dbReference>
<keyword evidence="13" id="KW-1185">Reference proteome</keyword>
<dbReference type="GO" id="GO:0003723">
    <property type="term" value="F:RNA binding"/>
    <property type="evidence" value="ECO:0007669"/>
    <property type="project" value="UniProtKB-UniRule"/>
</dbReference>
<dbReference type="FunFam" id="3.30.70.330:FF:000235">
    <property type="entry name" value="Eukaryotic translation initiation factor 3 subunit B"/>
    <property type="match status" value="1"/>
</dbReference>
<dbReference type="InterPro" id="IPR011400">
    <property type="entry name" value="EIF3B"/>
</dbReference>
<comment type="function">
    <text evidence="9">Component of the eukaryotic translation initiation factor 3 (eIF-3) complex, which is involved in protein synthesis and, together with other initiation factors, stimulates binding of mRNA and methionyl-tRNAi to the 40S ribosome.</text>
</comment>
<keyword evidence="3 8" id="KW-0396">Initiation factor</keyword>
<dbReference type="STRING" id="32264.T1KQZ8"/>
<dbReference type="HAMAP" id="MF_03001">
    <property type="entry name" value="eIF3b"/>
    <property type="match status" value="1"/>
</dbReference>
<protein>
    <recommendedName>
        <fullName evidence="8 9">Eukaryotic translation initiation factor 3 subunit B</fullName>
        <shortName evidence="8 9">eIF3b</shortName>
    </recommendedName>
    <alternativeName>
        <fullName evidence="8">Eukaryotic translation initiation factor 3 subunit 9</fullName>
    </alternativeName>
</protein>
<dbReference type="Gene3D" id="3.30.70.330">
    <property type="match status" value="1"/>
</dbReference>
<dbReference type="OrthoDB" id="10250414at2759"/>
<dbReference type="InterPro" id="IPR035979">
    <property type="entry name" value="RBD_domain_sf"/>
</dbReference>
<evidence type="ECO:0000256" key="10">
    <source>
        <dbReference type="SAM" id="MobiDB-lite"/>
    </source>
</evidence>
<evidence type="ECO:0000313" key="12">
    <source>
        <dbReference type="EnsemblMetazoa" id="tetur18g01730.1"/>
    </source>
</evidence>
<dbReference type="InterPro" id="IPR015943">
    <property type="entry name" value="WD40/YVTN_repeat-like_dom_sf"/>
</dbReference>
<gene>
    <name evidence="12" type="primary">107366372</name>
</gene>
<proteinExistence type="inferred from homology"/>
<dbReference type="GO" id="GO:0001732">
    <property type="term" value="P:formation of cytoplasmic translation initiation complex"/>
    <property type="evidence" value="ECO:0007669"/>
    <property type="project" value="UniProtKB-UniRule"/>
</dbReference>
<organism evidence="12 13">
    <name type="scientific">Tetranychus urticae</name>
    <name type="common">Two-spotted spider mite</name>
    <dbReference type="NCBI Taxonomy" id="32264"/>
    <lineage>
        <taxon>Eukaryota</taxon>
        <taxon>Metazoa</taxon>
        <taxon>Ecdysozoa</taxon>
        <taxon>Arthropoda</taxon>
        <taxon>Chelicerata</taxon>
        <taxon>Arachnida</taxon>
        <taxon>Acari</taxon>
        <taxon>Acariformes</taxon>
        <taxon>Trombidiformes</taxon>
        <taxon>Prostigmata</taxon>
        <taxon>Eleutherengona</taxon>
        <taxon>Raphignathae</taxon>
        <taxon>Tetranychoidea</taxon>
        <taxon>Tetranychidae</taxon>
        <taxon>Tetranychus</taxon>
    </lineage>
</organism>
<dbReference type="InterPro" id="IPR034363">
    <property type="entry name" value="eIF3B_RRM"/>
</dbReference>
<reference evidence="13" key="1">
    <citation type="submission" date="2011-08" db="EMBL/GenBank/DDBJ databases">
        <authorList>
            <person name="Rombauts S."/>
        </authorList>
    </citation>
    <scope>NUCLEOTIDE SEQUENCE</scope>
    <source>
        <strain evidence="13">London</strain>
    </source>
</reference>
<keyword evidence="7 8" id="KW-0648">Protein biosynthesis</keyword>
<dbReference type="CDD" id="cd12278">
    <property type="entry name" value="RRM_eIF3B"/>
    <property type="match status" value="1"/>
</dbReference>
<dbReference type="eggNOG" id="KOG2314">
    <property type="taxonomic scope" value="Eukaryota"/>
</dbReference>